<dbReference type="WBParaSite" id="ES5_v2.g22633.t1">
    <property type="protein sequence ID" value="ES5_v2.g22633.t1"/>
    <property type="gene ID" value="ES5_v2.g22633"/>
</dbReference>
<proteinExistence type="predicted"/>
<evidence type="ECO:0000313" key="1">
    <source>
        <dbReference type="Proteomes" id="UP000887579"/>
    </source>
</evidence>
<dbReference type="Proteomes" id="UP000887579">
    <property type="component" value="Unplaced"/>
</dbReference>
<name>A0AC34FYN2_9BILA</name>
<reference evidence="2" key="1">
    <citation type="submission" date="2022-11" db="UniProtKB">
        <authorList>
            <consortium name="WormBaseParasite"/>
        </authorList>
    </citation>
    <scope>IDENTIFICATION</scope>
</reference>
<evidence type="ECO:0000313" key="2">
    <source>
        <dbReference type="WBParaSite" id="ES5_v2.g22633.t1"/>
    </source>
</evidence>
<sequence length="122" mass="14018">MPSFKLCTGVDDDDDDMPGIFTVMKIGYTFDGKFDPQHIDFKYCCGKMHIHLGYIIYNLVYVVIMASSKKNGEEAVEQQFEELSTLFDVITASTGLVLNAWACFCFYVEYKYLQGRYKSEII</sequence>
<protein>
    <submittedName>
        <fullName evidence="2">Uncharacterized protein</fullName>
    </submittedName>
</protein>
<accession>A0AC34FYN2</accession>
<organism evidence="1 2">
    <name type="scientific">Panagrolaimus sp. ES5</name>
    <dbReference type="NCBI Taxonomy" id="591445"/>
    <lineage>
        <taxon>Eukaryota</taxon>
        <taxon>Metazoa</taxon>
        <taxon>Ecdysozoa</taxon>
        <taxon>Nematoda</taxon>
        <taxon>Chromadorea</taxon>
        <taxon>Rhabditida</taxon>
        <taxon>Tylenchina</taxon>
        <taxon>Panagrolaimomorpha</taxon>
        <taxon>Panagrolaimoidea</taxon>
        <taxon>Panagrolaimidae</taxon>
        <taxon>Panagrolaimus</taxon>
    </lineage>
</organism>